<dbReference type="EMBL" id="JAFIRA010000014">
    <property type="protein sequence ID" value="MCJ2542699.1"/>
    <property type="molecule type" value="Genomic_DNA"/>
</dbReference>
<reference evidence="3" key="1">
    <citation type="submission" date="2021-02" db="EMBL/GenBank/DDBJ databases">
        <title>The CRISPR/cas machinery reduction and long-range gene transfer in the hot spring cyanobacterium Synechococcus.</title>
        <authorList>
            <person name="Dvorak P."/>
            <person name="Jahodarova E."/>
            <person name="Hasler P."/>
            <person name="Poulickova A."/>
        </authorList>
    </citation>
    <scope>NUCLEOTIDE SEQUENCE</scope>
    <source>
        <strain evidence="3">Rupite</strain>
    </source>
</reference>
<dbReference type="Pfam" id="PF09835">
    <property type="entry name" value="DUF2062"/>
    <property type="match status" value="1"/>
</dbReference>
<proteinExistence type="predicted"/>
<keyword evidence="1" id="KW-0472">Membrane</keyword>
<feature type="transmembrane region" description="Helical" evidence="1">
    <location>
        <begin position="62"/>
        <end position="90"/>
    </location>
</feature>
<organism evidence="3 4">
    <name type="scientific">Thermostichus vulcanus str. 'Rupite'</name>
    <dbReference type="NCBI Taxonomy" id="2813851"/>
    <lineage>
        <taxon>Bacteria</taxon>
        <taxon>Bacillati</taxon>
        <taxon>Cyanobacteriota</taxon>
        <taxon>Cyanophyceae</taxon>
        <taxon>Thermostichales</taxon>
        <taxon>Thermostichaceae</taxon>
        <taxon>Thermostichus</taxon>
    </lineage>
</organism>
<gene>
    <name evidence="3" type="ORF">JX360_07225</name>
</gene>
<comment type="caution">
    <text evidence="3">The sequence shown here is derived from an EMBL/GenBank/DDBJ whole genome shotgun (WGS) entry which is preliminary data.</text>
</comment>
<keyword evidence="1" id="KW-1133">Transmembrane helix</keyword>
<evidence type="ECO:0000259" key="2">
    <source>
        <dbReference type="Pfam" id="PF09835"/>
    </source>
</evidence>
<name>A0ABT0CAG2_THEVL</name>
<evidence type="ECO:0000313" key="3">
    <source>
        <dbReference type="EMBL" id="MCJ2542699.1"/>
    </source>
</evidence>
<dbReference type="PANTHER" id="PTHR40547">
    <property type="entry name" value="SLL0298 PROTEIN"/>
    <property type="match status" value="1"/>
</dbReference>
<protein>
    <submittedName>
        <fullName evidence="3">DUF2062 domain-containing protein</fullName>
    </submittedName>
</protein>
<feature type="transmembrane region" description="Helical" evidence="1">
    <location>
        <begin position="156"/>
        <end position="179"/>
    </location>
</feature>
<dbReference type="InterPro" id="IPR018639">
    <property type="entry name" value="DUF2062"/>
</dbReference>
<dbReference type="Proteomes" id="UP000830835">
    <property type="component" value="Unassembled WGS sequence"/>
</dbReference>
<accession>A0ABT0CAG2</accession>
<evidence type="ECO:0000313" key="4">
    <source>
        <dbReference type="Proteomes" id="UP000830835"/>
    </source>
</evidence>
<dbReference type="PANTHER" id="PTHR40547:SF1">
    <property type="entry name" value="SLL0298 PROTEIN"/>
    <property type="match status" value="1"/>
</dbReference>
<keyword evidence="4" id="KW-1185">Reference proteome</keyword>
<feature type="transmembrane region" description="Helical" evidence="1">
    <location>
        <begin position="97"/>
        <end position="117"/>
    </location>
</feature>
<feature type="domain" description="DUF2062" evidence="2">
    <location>
        <begin position="43"/>
        <end position="186"/>
    </location>
</feature>
<keyword evidence="1" id="KW-0812">Transmembrane</keyword>
<evidence type="ECO:0000256" key="1">
    <source>
        <dbReference type="SAM" id="Phobius"/>
    </source>
</evidence>
<sequence length="186" mass="21019">MSPPLWLRLPPLPSFFRPLGSAVPNFQSQSILTLTRRDPSWKRGLRYLYLRLLRLQSSPKEIARGLAVGVFAGCFPIFGFQTLAALVLAVPFRGNKLVAAAGTWVSNPFTYVPIYAFNYQVGEWLLGSQSSIATTELVAATWQSWMQWGMEVSRTLFVGCAFVGFWGALVSYFLGLWLVQRIRHRR</sequence>